<dbReference type="Proteomes" id="UP001213000">
    <property type="component" value="Unassembled WGS sequence"/>
</dbReference>
<protein>
    <submittedName>
        <fullName evidence="1">Uncharacterized protein</fullName>
    </submittedName>
</protein>
<accession>A0AAD5VM63</accession>
<dbReference type="EMBL" id="JANIEX010000694">
    <property type="protein sequence ID" value="KAJ3564090.1"/>
    <property type="molecule type" value="Genomic_DNA"/>
</dbReference>
<comment type="caution">
    <text evidence="1">The sequence shown here is derived from an EMBL/GenBank/DDBJ whole genome shotgun (WGS) entry which is preliminary data.</text>
</comment>
<evidence type="ECO:0000313" key="1">
    <source>
        <dbReference type="EMBL" id="KAJ3564090.1"/>
    </source>
</evidence>
<keyword evidence="2" id="KW-1185">Reference proteome</keyword>
<proteinExistence type="predicted"/>
<sequence>MQRFRYPDYAETDKEKKYWKGITLRGSKRGLEYTQVKRFKSTPEGYRWVVRKEWWHERWTDRIGMEDKNVKVVERWNEVNGMPWPNKEDKGLEVNGETIWVSMEDLERIFVLWHAMYRDAHTEE</sequence>
<dbReference type="AlphaFoldDB" id="A0AAD5VM63"/>
<evidence type="ECO:0000313" key="2">
    <source>
        <dbReference type="Proteomes" id="UP001213000"/>
    </source>
</evidence>
<reference evidence="1" key="1">
    <citation type="submission" date="2022-07" db="EMBL/GenBank/DDBJ databases">
        <title>Genome Sequence of Leucocoprinus birnbaumii.</title>
        <authorList>
            <person name="Buettner E."/>
        </authorList>
    </citation>
    <scope>NUCLEOTIDE SEQUENCE</scope>
    <source>
        <strain evidence="1">VT141</strain>
    </source>
</reference>
<organism evidence="1 2">
    <name type="scientific">Leucocoprinus birnbaumii</name>
    <dbReference type="NCBI Taxonomy" id="56174"/>
    <lineage>
        <taxon>Eukaryota</taxon>
        <taxon>Fungi</taxon>
        <taxon>Dikarya</taxon>
        <taxon>Basidiomycota</taxon>
        <taxon>Agaricomycotina</taxon>
        <taxon>Agaricomycetes</taxon>
        <taxon>Agaricomycetidae</taxon>
        <taxon>Agaricales</taxon>
        <taxon>Agaricineae</taxon>
        <taxon>Agaricaceae</taxon>
        <taxon>Leucocoprinus</taxon>
    </lineage>
</organism>
<gene>
    <name evidence="1" type="ORF">NP233_g8520</name>
</gene>
<name>A0AAD5VM63_9AGAR</name>